<comment type="caution">
    <text evidence="8">The sequence shown here is derived from an EMBL/GenBank/DDBJ whole genome shotgun (WGS) entry which is preliminary data.</text>
</comment>
<feature type="transmembrane region" description="Helical" evidence="6">
    <location>
        <begin position="167"/>
        <end position="191"/>
    </location>
</feature>
<evidence type="ECO:0000256" key="2">
    <source>
        <dbReference type="ARBA" id="ARBA00022475"/>
    </source>
</evidence>
<dbReference type="GO" id="GO:0005886">
    <property type="term" value="C:plasma membrane"/>
    <property type="evidence" value="ECO:0007669"/>
    <property type="project" value="UniProtKB-SubCell"/>
</dbReference>
<evidence type="ECO:0000256" key="4">
    <source>
        <dbReference type="ARBA" id="ARBA00022989"/>
    </source>
</evidence>
<organism evidence="8 9">
    <name type="scientific">Leptolinea tardivitalis</name>
    <dbReference type="NCBI Taxonomy" id="229920"/>
    <lineage>
        <taxon>Bacteria</taxon>
        <taxon>Bacillati</taxon>
        <taxon>Chloroflexota</taxon>
        <taxon>Anaerolineae</taxon>
        <taxon>Anaerolineales</taxon>
        <taxon>Anaerolineaceae</taxon>
        <taxon>Leptolinea</taxon>
    </lineage>
</organism>
<feature type="transmembrane region" description="Helical" evidence="6">
    <location>
        <begin position="20"/>
        <end position="43"/>
    </location>
</feature>
<dbReference type="PANTHER" id="PTHR12677">
    <property type="entry name" value="GOLGI APPARATUS MEMBRANE PROTEIN TVP38-RELATED"/>
    <property type="match status" value="1"/>
</dbReference>
<reference evidence="8 9" key="1">
    <citation type="submission" date="2015-07" db="EMBL/GenBank/DDBJ databases">
        <title>Genome sequence of Leptolinea tardivitalis DSM 16556.</title>
        <authorList>
            <person name="Hemp J."/>
            <person name="Ward L.M."/>
            <person name="Pace L.A."/>
            <person name="Fischer W.W."/>
        </authorList>
    </citation>
    <scope>NUCLEOTIDE SEQUENCE [LARGE SCALE GENOMIC DNA]</scope>
    <source>
        <strain evidence="8 9">YMTK-2</strain>
    </source>
</reference>
<keyword evidence="9" id="KW-1185">Reference proteome</keyword>
<dbReference type="Pfam" id="PF09335">
    <property type="entry name" value="VTT_dom"/>
    <property type="match status" value="1"/>
</dbReference>
<feature type="transmembrane region" description="Helical" evidence="6">
    <location>
        <begin position="55"/>
        <end position="74"/>
    </location>
</feature>
<evidence type="ECO:0000313" key="9">
    <source>
        <dbReference type="Proteomes" id="UP000050430"/>
    </source>
</evidence>
<dbReference type="OrthoDB" id="165702at2"/>
<name>A0A0P6WNN0_9CHLR</name>
<evidence type="ECO:0000256" key="5">
    <source>
        <dbReference type="ARBA" id="ARBA00023136"/>
    </source>
</evidence>
<dbReference type="EMBL" id="LGCK01000014">
    <property type="protein sequence ID" value="KPL70423.1"/>
    <property type="molecule type" value="Genomic_DNA"/>
</dbReference>
<dbReference type="InterPro" id="IPR015414">
    <property type="entry name" value="TMEM64"/>
</dbReference>
<feature type="transmembrane region" description="Helical" evidence="6">
    <location>
        <begin position="86"/>
        <end position="108"/>
    </location>
</feature>
<keyword evidence="5 6" id="KW-0472">Membrane</keyword>
<dbReference type="InterPro" id="IPR032816">
    <property type="entry name" value="VTT_dom"/>
</dbReference>
<evidence type="ECO:0000259" key="7">
    <source>
        <dbReference type="Pfam" id="PF09335"/>
    </source>
</evidence>
<accession>A0A0P6WNN0</accession>
<sequence length="194" mass="21316">MPTLTLSDLWSYCKANREKILRILAVLSIILLMSFVASHYSFAAIQNFIQKYEQFTIVISLTLYAILGATPIPSEPLTIFISSLKGPIYALVIATVGNTLAALVEFYIGGSLGDISDFEKRKKKLPFHLGELPIDSPILLLLGRMLPGFGPKFISIICGVYKIPLFTYIWTTMVSNVVGAAIVAYGGYGLINLF</sequence>
<comment type="similarity">
    <text evidence="6">Belongs to the TVP38/TMEM64 family.</text>
</comment>
<proteinExistence type="inferred from homology"/>
<evidence type="ECO:0000256" key="6">
    <source>
        <dbReference type="RuleBase" id="RU366058"/>
    </source>
</evidence>
<feature type="domain" description="VTT" evidence="7">
    <location>
        <begin position="72"/>
        <end position="188"/>
    </location>
</feature>
<evidence type="ECO:0000313" key="8">
    <source>
        <dbReference type="EMBL" id="KPL70423.1"/>
    </source>
</evidence>
<keyword evidence="3 6" id="KW-0812">Transmembrane</keyword>
<gene>
    <name evidence="8" type="ORF">ADM99_14845</name>
</gene>
<evidence type="ECO:0000256" key="3">
    <source>
        <dbReference type="ARBA" id="ARBA00022692"/>
    </source>
</evidence>
<dbReference type="RefSeq" id="WP_062422306.1">
    <property type="nucleotide sequence ID" value="NZ_BBYA01000010.1"/>
</dbReference>
<comment type="subcellular location">
    <subcellularLocation>
        <location evidence="1 6">Cell membrane</location>
        <topology evidence="1 6">Multi-pass membrane protein</topology>
    </subcellularLocation>
</comment>
<protein>
    <recommendedName>
        <fullName evidence="6">TVP38/TMEM64 family membrane protein</fullName>
    </recommendedName>
</protein>
<dbReference type="PANTHER" id="PTHR12677:SF59">
    <property type="entry name" value="GOLGI APPARATUS MEMBRANE PROTEIN TVP38-RELATED"/>
    <property type="match status" value="1"/>
</dbReference>
<comment type="caution">
    <text evidence="6">Lacks conserved residue(s) required for the propagation of feature annotation.</text>
</comment>
<evidence type="ECO:0000256" key="1">
    <source>
        <dbReference type="ARBA" id="ARBA00004651"/>
    </source>
</evidence>
<keyword evidence="4 6" id="KW-1133">Transmembrane helix</keyword>
<dbReference type="Proteomes" id="UP000050430">
    <property type="component" value="Unassembled WGS sequence"/>
</dbReference>
<dbReference type="AlphaFoldDB" id="A0A0P6WNN0"/>
<keyword evidence="2 6" id="KW-1003">Cell membrane</keyword>
<dbReference type="STRING" id="229920.ADM99_14845"/>